<organism evidence="3 4">
    <name type="scientific">Chryseolinea lacunae</name>
    <dbReference type="NCBI Taxonomy" id="2801331"/>
    <lineage>
        <taxon>Bacteria</taxon>
        <taxon>Pseudomonadati</taxon>
        <taxon>Bacteroidota</taxon>
        <taxon>Cytophagia</taxon>
        <taxon>Cytophagales</taxon>
        <taxon>Fulvivirgaceae</taxon>
        <taxon>Chryseolinea</taxon>
    </lineage>
</organism>
<protein>
    <submittedName>
        <fullName evidence="3">Response regulator</fullName>
    </submittedName>
</protein>
<dbReference type="InterPro" id="IPR011006">
    <property type="entry name" value="CheY-like_superfamily"/>
</dbReference>
<accession>A0ABS1KRY4</accession>
<feature type="domain" description="Response regulatory" evidence="2">
    <location>
        <begin position="6"/>
        <end position="132"/>
    </location>
</feature>
<dbReference type="PANTHER" id="PTHR44520">
    <property type="entry name" value="RESPONSE REGULATOR RCP1-RELATED"/>
    <property type="match status" value="1"/>
</dbReference>
<dbReference type="Gene3D" id="3.40.50.2300">
    <property type="match status" value="1"/>
</dbReference>
<comment type="caution">
    <text evidence="3">The sequence shown here is derived from an EMBL/GenBank/DDBJ whole genome shotgun (WGS) entry which is preliminary data.</text>
</comment>
<dbReference type="InterPro" id="IPR001789">
    <property type="entry name" value="Sig_transdc_resp-reg_receiver"/>
</dbReference>
<dbReference type="EMBL" id="JAERRB010000004">
    <property type="protein sequence ID" value="MBL0742181.1"/>
    <property type="molecule type" value="Genomic_DNA"/>
</dbReference>
<dbReference type="SUPFAM" id="SSF52172">
    <property type="entry name" value="CheY-like"/>
    <property type="match status" value="1"/>
</dbReference>
<dbReference type="SMART" id="SM00448">
    <property type="entry name" value="REC"/>
    <property type="match status" value="1"/>
</dbReference>
<sequence>MKAKCKFLIVDDNEVDQMVTRMLLKKKLAIDDVSQVSTGDEALQWLRQSDSTLAECLIILLDIQMPEMDGFQFLEAYDKMGDDVKHKTSIIMLSSTLDPRDIRRAHDHKYVKTLLSKPMPTHRLGELFAEDADN</sequence>
<reference evidence="3 4" key="1">
    <citation type="submission" date="2021-01" db="EMBL/GenBank/DDBJ databases">
        <title>Chryseolinea sp. Jin1 Genome sequencing and assembly.</title>
        <authorList>
            <person name="Kim I."/>
        </authorList>
    </citation>
    <scope>NUCLEOTIDE SEQUENCE [LARGE SCALE GENOMIC DNA]</scope>
    <source>
        <strain evidence="3 4">Jin1</strain>
    </source>
</reference>
<proteinExistence type="predicted"/>
<evidence type="ECO:0000256" key="1">
    <source>
        <dbReference type="PROSITE-ProRule" id="PRU00169"/>
    </source>
</evidence>
<dbReference type="Proteomes" id="UP000613030">
    <property type="component" value="Unassembled WGS sequence"/>
</dbReference>
<gene>
    <name evidence="3" type="ORF">JI741_13210</name>
</gene>
<evidence type="ECO:0000313" key="4">
    <source>
        <dbReference type="Proteomes" id="UP000613030"/>
    </source>
</evidence>
<dbReference type="RefSeq" id="WP_202010145.1">
    <property type="nucleotide sequence ID" value="NZ_JAERRB010000004.1"/>
</dbReference>
<dbReference type="PROSITE" id="PS50110">
    <property type="entry name" value="RESPONSE_REGULATORY"/>
    <property type="match status" value="1"/>
</dbReference>
<name>A0ABS1KRY4_9BACT</name>
<keyword evidence="1" id="KW-0597">Phosphoprotein</keyword>
<dbReference type="InterPro" id="IPR052893">
    <property type="entry name" value="TCS_response_regulator"/>
</dbReference>
<feature type="modified residue" description="4-aspartylphosphate" evidence="1">
    <location>
        <position position="62"/>
    </location>
</feature>
<dbReference type="Pfam" id="PF00072">
    <property type="entry name" value="Response_reg"/>
    <property type="match status" value="1"/>
</dbReference>
<evidence type="ECO:0000313" key="3">
    <source>
        <dbReference type="EMBL" id="MBL0742181.1"/>
    </source>
</evidence>
<evidence type="ECO:0000259" key="2">
    <source>
        <dbReference type="PROSITE" id="PS50110"/>
    </source>
</evidence>
<keyword evidence="4" id="KW-1185">Reference proteome</keyword>
<dbReference type="PANTHER" id="PTHR44520:SF2">
    <property type="entry name" value="RESPONSE REGULATOR RCP1"/>
    <property type="match status" value="1"/>
</dbReference>